<gene>
    <name evidence="1" type="ORF">UVI_02023800</name>
</gene>
<reference evidence="2" key="1">
    <citation type="journal article" date="2016" name="Genome Announc.">
        <title>Genome sequence of Ustilaginoidea virens IPU010, a rice pathogenic fungus causing false smut.</title>
        <authorList>
            <person name="Kumagai T."/>
            <person name="Ishii T."/>
            <person name="Terai G."/>
            <person name="Umemura M."/>
            <person name="Machida M."/>
            <person name="Asai K."/>
        </authorList>
    </citation>
    <scope>NUCLEOTIDE SEQUENCE [LARGE SCALE GENOMIC DNA]</scope>
    <source>
        <strain evidence="2">IPU010</strain>
    </source>
</reference>
<protein>
    <submittedName>
        <fullName evidence="1">Uncharacterized protein</fullName>
    </submittedName>
</protein>
<dbReference type="Proteomes" id="UP000054053">
    <property type="component" value="Unassembled WGS sequence"/>
</dbReference>
<evidence type="ECO:0000313" key="1">
    <source>
        <dbReference type="EMBL" id="GAO16537.1"/>
    </source>
</evidence>
<dbReference type="AlphaFoldDB" id="A0A1B5KZK0"/>
<comment type="caution">
    <text evidence="1">The sequence shown here is derived from an EMBL/GenBank/DDBJ whole genome shotgun (WGS) entry which is preliminary data.</text>
</comment>
<sequence length="158" mass="16895">MTSRGMLGVVGGEARDLAEWFAEHADDDAGPWARGRQARDSAKCWATYLGFSGVQAGGGDKLDGLPHLVCEGLLRIEPSLWVAWWWYRLSSNLGGGVRVPTTSEADLACEAIADDAANEREESGNDARGESVALPVVFSAPSSVPARGGGLLRRLKRR</sequence>
<dbReference type="EMBL" id="BBTG02000009">
    <property type="protein sequence ID" value="GAO16537.1"/>
    <property type="molecule type" value="Genomic_DNA"/>
</dbReference>
<proteinExistence type="predicted"/>
<accession>A0A1B5KZK0</accession>
<name>A0A1B5KZK0_USTVR</name>
<organism evidence="1 2">
    <name type="scientific">Ustilaginoidea virens</name>
    <name type="common">Rice false smut fungus</name>
    <name type="synonym">Villosiclava virens</name>
    <dbReference type="NCBI Taxonomy" id="1159556"/>
    <lineage>
        <taxon>Eukaryota</taxon>
        <taxon>Fungi</taxon>
        <taxon>Dikarya</taxon>
        <taxon>Ascomycota</taxon>
        <taxon>Pezizomycotina</taxon>
        <taxon>Sordariomycetes</taxon>
        <taxon>Hypocreomycetidae</taxon>
        <taxon>Hypocreales</taxon>
        <taxon>Clavicipitaceae</taxon>
        <taxon>Ustilaginoidea</taxon>
    </lineage>
</organism>
<evidence type="ECO:0000313" key="2">
    <source>
        <dbReference type="Proteomes" id="UP000054053"/>
    </source>
</evidence>